<keyword evidence="2" id="KW-1185">Reference proteome</keyword>
<name>H2XMQ6_CIOIN</name>
<dbReference type="EMBL" id="EAAA01001133">
    <property type="status" value="NOT_ANNOTATED_CDS"/>
    <property type="molecule type" value="Genomic_DNA"/>
</dbReference>
<dbReference type="HOGENOM" id="CLU_3241843_0_0_1"/>
<reference evidence="1" key="3">
    <citation type="submission" date="2025-08" db="UniProtKB">
        <authorList>
            <consortium name="Ensembl"/>
        </authorList>
    </citation>
    <scope>IDENTIFICATION</scope>
</reference>
<organism evidence="1 2">
    <name type="scientific">Ciona intestinalis</name>
    <name type="common">Transparent sea squirt</name>
    <name type="synonym">Ascidia intestinalis</name>
    <dbReference type="NCBI Taxonomy" id="7719"/>
    <lineage>
        <taxon>Eukaryota</taxon>
        <taxon>Metazoa</taxon>
        <taxon>Chordata</taxon>
        <taxon>Tunicata</taxon>
        <taxon>Ascidiacea</taxon>
        <taxon>Phlebobranchia</taxon>
        <taxon>Cionidae</taxon>
        <taxon>Ciona</taxon>
    </lineage>
</organism>
<proteinExistence type="predicted"/>
<evidence type="ECO:0000313" key="2">
    <source>
        <dbReference type="Proteomes" id="UP000008144"/>
    </source>
</evidence>
<reference evidence="1" key="2">
    <citation type="journal article" date="2008" name="Genome Biol.">
        <title>Improved genome assembly and evidence-based global gene model set for the chordate Ciona intestinalis: new insight into intron and operon populations.</title>
        <authorList>
            <person name="Satou Y."/>
            <person name="Mineta K."/>
            <person name="Ogasawara M."/>
            <person name="Sasakura Y."/>
            <person name="Shoguchi E."/>
            <person name="Ueno K."/>
            <person name="Yamada L."/>
            <person name="Matsumoto J."/>
            <person name="Wasserscheid J."/>
            <person name="Dewar K."/>
            <person name="Wiley G.B."/>
            <person name="Macmil S.L."/>
            <person name="Roe B.A."/>
            <person name="Zeller R.W."/>
            <person name="Hastings K.E."/>
            <person name="Lemaire P."/>
            <person name="Lindquist E."/>
            <person name="Endo T."/>
            <person name="Hotta K."/>
            <person name="Inaba K."/>
        </authorList>
    </citation>
    <scope>NUCLEOTIDE SEQUENCE [LARGE SCALE GENOMIC DNA]</scope>
    <source>
        <strain evidence="1">wild type</strain>
    </source>
</reference>
<reference evidence="2" key="1">
    <citation type="journal article" date="2002" name="Science">
        <title>The draft genome of Ciona intestinalis: insights into chordate and vertebrate origins.</title>
        <authorList>
            <person name="Dehal P."/>
            <person name="Satou Y."/>
            <person name="Campbell R.K."/>
            <person name="Chapman J."/>
            <person name="Degnan B."/>
            <person name="De Tomaso A."/>
            <person name="Davidson B."/>
            <person name="Di Gregorio A."/>
            <person name="Gelpke M."/>
            <person name="Goodstein D.M."/>
            <person name="Harafuji N."/>
            <person name="Hastings K.E."/>
            <person name="Ho I."/>
            <person name="Hotta K."/>
            <person name="Huang W."/>
            <person name="Kawashima T."/>
            <person name="Lemaire P."/>
            <person name="Martinez D."/>
            <person name="Meinertzhagen I.A."/>
            <person name="Necula S."/>
            <person name="Nonaka M."/>
            <person name="Putnam N."/>
            <person name="Rash S."/>
            <person name="Saiga H."/>
            <person name="Satake M."/>
            <person name="Terry A."/>
            <person name="Yamada L."/>
            <person name="Wang H.G."/>
            <person name="Awazu S."/>
            <person name="Azumi K."/>
            <person name="Boore J."/>
            <person name="Branno M."/>
            <person name="Chin-Bow S."/>
            <person name="DeSantis R."/>
            <person name="Doyle S."/>
            <person name="Francino P."/>
            <person name="Keys D.N."/>
            <person name="Haga S."/>
            <person name="Hayashi H."/>
            <person name="Hino K."/>
            <person name="Imai K.S."/>
            <person name="Inaba K."/>
            <person name="Kano S."/>
            <person name="Kobayashi K."/>
            <person name="Kobayashi M."/>
            <person name="Lee B.I."/>
            <person name="Makabe K.W."/>
            <person name="Manohar C."/>
            <person name="Matassi G."/>
            <person name="Medina M."/>
            <person name="Mochizuki Y."/>
            <person name="Mount S."/>
            <person name="Morishita T."/>
            <person name="Miura S."/>
            <person name="Nakayama A."/>
            <person name="Nishizaka S."/>
            <person name="Nomoto H."/>
            <person name="Ohta F."/>
            <person name="Oishi K."/>
            <person name="Rigoutsos I."/>
            <person name="Sano M."/>
            <person name="Sasaki A."/>
            <person name="Sasakura Y."/>
            <person name="Shoguchi E."/>
            <person name="Shin-i T."/>
            <person name="Spagnuolo A."/>
            <person name="Stainier D."/>
            <person name="Suzuki M.M."/>
            <person name="Tassy O."/>
            <person name="Takatori N."/>
            <person name="Tokuoka M."/>
            <person name="Yagi K."/>
            <person name="Yoshizaki F."/>
            <person name="Wada S."/>
            <person name="Zhang C."/>
            <person name="Hyatt P.D."/>
            <person name="Larimer F."/>
            <person name="Detter C."/>
            <person name="Doggett N."/>
            <person name="Glavina T."/>
            <person name="Hawkins T."/>
            <person name="Richardson P."/>
            <person name="Lucas S."/>
            <person name="Kohara Y."/>
            <person name="Levine M."/>
            <person name="Satoh N."/>
            <person name="Rokhsar D.S."/>
        </authorList>
    </citation>
    <scope>NUCLEOTIDE SEQUENCE [LARGE SCALE GENOMIC DNA]</scope>
</reference>
<reference evidence="1" key="4">
    <citation type="submission" date="2025-09" db="UniProtKB">
        <authorList>
            <consortium name="Ensembl"/>
        </authorList>
    </citation>
    <scope>IDENTIFICATION</scope>
</reference>
<dbReference type="AlphaFoldDB" id="H2XMQ6"/>
<dbReference type="InParanoid" id="H2XMQ6"/>
<evidence type="ECO:0000313" key="1">
    <source>
        <dbReference type="Ensembl" id="ENSCINP00000030939.1"/>
    </source>
</evidence>
<protein>
    <submittedName>
        <fullName evidence="1">Uncharacterized protein</fullName>
    </submittedName>
</protein>
<sequence>MDKKTKLNLSTAPSRTEDNCNINENFKFRDSNFDHVLYDFYPR</sequence>
<dbReference type="Ensembl" id="ENSCINT00000031207.1">
    <property type="protein sequence ID" value="ENSCINP00000030939.1"/>
    <property type="gene ID" value="ENSCING00000018680.1"/>
</dbReference>
<dbReference type="Proteomes" id="UP000008144">
    <property type="component" value="Chromosome 13"/>
</dbReference>
<accession>H2XMQ6</accession>